<dbReference type="GO" id="GO:0098855">
    <property type="term" value="C:HCN channel complex"/>
    <property type="evidence" value="ECO:0007669"/>
    <property type="project" value="TreeGrafter"/>
</dbReference>
<dbReference type="PROSITE" id="PS50042">
    <property type="entry name" value="CNMP_BINDING_3"/>
    <property type="match status" value="2"/>
</dbReference>
<dbReference type="InterPro" id="IPR000595">
    <property type="entry name" value="cNMP-bd_dom"/>
</dbReference>
<evidence type="ECO:0000256" key="3">
    <source>
        <dbReference type="ARBA" id="ARBA00022692"/>
    </source>
</evidence>
<dbReference type="SUPFAM" id="SSF81324">
    <property type="entry name" value="Voltage-gated potassium channels"/>
    <property type="match status" value="1"/>
</dbReference>
<dbReference type="InterPro" id="IPR005821">
    <property type="entry name" value="Ion_trans_dom"/>
</dbReference>
<feature type="region of interest" description="Disordered" evidence="8">
    <location>
        <begin position="132"/>
        <end position="156"/>
    </location>
</feature>
<dbReference type="Pfam" id="PF00520">
    <property type="entry name" value="Ion_trans"/>
    <property type="match status" value="1"/>
</dbReference>
<dbReference type="Proteomes" id="UP001211907">
    <property type="component" value="Unassembled WGS sequence"/>
</dbReference>
<dbReference type="GO" id="GO:0003254">
    <property type="term" value="P:regulation of membrane depolarization"/>
    <property type="evidence" value="ECO:0007669"/>
    <property type="project" value="TreeGrafter"/>
</dbReference>
<evidence type="ECO:0000313" key="11">
    <source>
        <dbReference type="EMBL" id="KAJ3097263.1"/>
    </source>
</evidence>
<reference evidence="11" key="1">
    <citation type="submission" date="2020-05" db="EMBL/GenBank/DDBJ databases">
        <title>Phylogenomic resolution of chytrid fungi.</title>
        <authorList>
            <person name="Stajich J.E."/>
            <person name="Amses K."/>
            <person name="Simmons R."/>
            <person name="Seto K."/>
            <person name="Myers J."/>
            <person name="Bonds A."/>
            <person name="Quandt C.A."/>
            <person name="Barry K."/>
            <person name="Liu P."/>
            <person name="Grigoriev I."/>
            <person name="Longcore J.E."/>
            <person name="James T.Y."/>
        </authorList>
    </citation>
    <scope>NUCLEOTIDE SEQUENCE</scope>
    <source>
        <strain evidence="11">JEL0513</strain>
    </source>
</reference>
<evidence type="ECO:0000256" key="4">
    <source>
        <dbReference type="ARBA" id="ARBA00022989"/>
    </source>
</evidence>
<protein>
    <recommendedName>
        <fullName evidence="10">Cyclic nucleotide-binding domain-containing protein</fullName>
    </recommendedName>
</protein>
<name>A0AAD5XCB8_9FUNG</name>
<evidence type="ECO:0000313" key="12">
    <source>
        <dbReference type="Proteomes" id="UP001211907"/>
    </source>
</evidence>
<feature type="coiled-coil region" evidence="7">
    <location>
        <begin position="915"/>
        <end position="942"/>
    </location>
</feature>
<feature type="domain" description="Cyclic nucleotide-binding" evidence="10">
    <location>
        <begin position="672"/>
        <end position="776"/>
    </location>
</feature>
<dbReference type="InterPro" id="IPR014710">
    <property type="entry name" value="RmlC-like_jellyroll"/>
</dbReference>
<evidence type="ECO:0000259" key="10">
    <source>
        <dbReference type="PROSITE" id="PS50042"/>
    </source>
</evidence>
<keyword evidence="12" id="KW-1185">Reference proteome</keyword>
<dbReference type="PANTHER" id="PTHR45689">
    <property type="entry name" value="I[[H]] CHANNEL, ISOFORM E"/>
    <property type="match status" value="1"/>
</dbReference>
<evidence type="ECO:0000256" key="6">
    <source>
        <dbReference type="ARBA" id="ARBA00023136"/>
    </source>
</evidence>
<evidence type="ECO:0000256" key="5">
    <source>
        <dbReference type="ARBA" id="ARBA00023065"/>
    </source>
</evidence>
<dbReference type="Pfam" id="PF00027">
    <property type="entry name" value="cNMP_binding"/>
    <property type="match status" value="2"/>
</dbReference>
<evidence type="ECO:0000256" key="1">
    <source>
        <dbReference type="ARBA" id="ARBA00004141"/>
    </source>
</evidence>
<comment type="subcellular location">
    <subcellularLocation>
        <location evidence="1">Membrane</location>
        <topology evidence="1">Multi-pass membrane protein</topology>
    </subcellularLocation>
</comment>
<dbReference type="GO" id="GO:0005249">
    <property type="term" value="F:voltage-gated potassium channel activity"/>
    <property type="evidence" value="ECO:0007669"/>
    <property type="project" value="TreeGrafter"/>
</dbReference>
<dbReference type="InterPro" id="IPR018490">
    <property type="entry name" value="cNMP-bd_dom_sf"/>
</dbReference>
<sequence length="954" mass="108415">MSSCDDLGLLIADLRSKFELLEHQVSLIHPIASRLFAAFESRRDSTITRNQIIPNRGVIKVESDNNDQFFRNIIPSREFSANESTTSADNWSIEAISAEDVEVWKDSQKSLKPILLTTGNSTTVEQPISQFAQTTTPSQIAPREHGSTTRNGLIIPRSPYLKPESEFASNGNELNKHLNVKEKSSIPPIIVINRKKSTRINSSQQPQLPPPPEPQLPFWFLKKNSNIIPVETSMKRVVSTRGRRRSSSRVSISGDRENMPAETATITNSSNYNNKDSNKDSNTNTSTPLVRTKSALRSSNTTAITVPQEKRRVSISTSIKSDKRIPRPGKHFFTQKLKAITGDMKYNSKGSFVSALNLSTSQSFHKDESKGIWQFLSQGINVLSALTDCILEFFTVRTTHPAMQALKSCTLADWRTHYISHGFIIDFLTSIPLEVLPFPNSYYLLVLRMARIYKLPDIIAASPKYSRLQKSLQSVLGIGSSVSMIFPLSCVFFLFLHLQACSLFLAARLHGFSNVETAPLINQTIYERYTWAIFSAVGNSFPMTYKPTEPTEQWIVLGFIIIGAFLYASIVGTISSLAMGLDASGRMYKQKIDELKEYMRWREIIPETRKKMMKYYELKYRGKYFEEDTLLSDMNDSLRMEIAAQNCKELISKVSFLCREQNDGRDELFMGRIAIALTSCFFVSGDVIFIQGEMGNEMYFVMNGVVEVMVGKTRVTTLKEGSFFGEVALIANIPRTATVRAVSSCRLYRLTRNAFLSILDEFEDVRKKVDVIYKERMERIGLEEKERKLGDARELVTKVPFLNRVEKDGRDEEFLDRVANVLVPMFCMPDEIIYAAGEIGADMFFVKTGNVEASAPGEKLLLYGEGSFFGEVALIANIPRKYTMKAAVPCALYRLTRTAFIEIMSDFDDRRERIDDVYRERMEKMQRQIDEFEDHMRIERNDLNVEFISEESDK</sequence>
<evidence type="ECO:0000256" key="9">
    <source>
        <dbReference type="SAM" id="Phobius"/>
    </source>
</evidence>
<feature type="transmembrane region" description="Helical" evidence="9">
    <location>
        <begin position="669"/>
        <end position="690"/>
    </location>
</feature>
<proteinExistence type="predicted"/>
<evidence type="ECO:0000256" key="7">
    <source>
        <dbReference type="SAM" id="Coils"/>
    </source>
</evidence>
<dbReference type="PROSITE" id="PS00889">
    <property type="entry name" value="CNMP_BINDING_2"/>
    <property type="match status" value="1"/>
</dbReference>
<keyword evidence="5" id="KW-0406">Ion transport</keyword>
<evidence type="ECO:0000256" key="2">
    <source>
        <dbReference type="ARBA" id="ARBA00022448"/>
    </source>
</evidence>
<dbReference type="CDD" id="cd00038">
    <property type="entry name" value="CAP_ED"/>
    <property type="match status" value="2"/>
</dbReference>
<dbReference type="AlphaFoldDB" id="A0AAD5XCB8"/>
<dbReference type="Gene3D" id="1.10.287.630">
    <property type="entry name" value="Helix hairpin bin"/>
    <property type="match status" value="1"/>
</dbReference>
<keyword evidence="4 9" id="KW-1133">Transmembrane helix</keyword>
<dbReference type="SUPFAM" id="SSF51206">
    <property type="entry name" value="cAMP-binding domain-like"/>
    <property type="match status" value="2"/>
</dbReference>
<organism evidence="11 12">
    <name type="scientific">Physocladia obscura</name>
    <dbReference type="NCBI Taxonomy" id="109957"/>
    <lineage>
        <taxon>Eukaryota</taxon>
        <taxon>Fungi</taxon>
        <taxon>Fungi incertae sedis</taxon>
        <taxon>Chytridiomycota</taxon>
        <taxon>Chytridiomycota incertae sedis</taxon>
        <taxon>Chytridiomycetes</taxon>
        <taxon>Chytridiales</taxon>
        <taxon>Chytriomycetaceae</taxon>
        <taxon>Physocladia</taxon>
    </lineage>
</organism>
<dbReference type="InterPro" id="IPR051413">
    <property type="entry name" value="K/Na_HCN_channel"/>
</dbReference>
<keyword evidence="6 9" id="KW-0472">Membrane</keyword>
<dbReference type="Gene3D" id="1.10.287.70">
    <property type="match status" value="1"/>
</dbReference>
<dbReference type="InterPro" id="IPR018488">
    <property type="entry name" value="cNMP-bd_CS"/>
</dbReference>
<accession>A0AAD5XCB8</accession>
<dbReference type="Gene3D" id="2.60.120.10">
    <property type="entry name" value="Jelly Rolls"/>
    <property type="match status" value="2"/>
</dbReference>
<keyword evidence="7" id="KW-0175">Coiled coil</keyword>
<dbReference type="GO" id="GO:0035725">
    <property type="term" value="P:sodium ion transmembrane transport"/>
    <property type="evidence" value="ECO:0007669"/>
    <property type="project" value="TreeGrafter"/>
</dbReference>
<keyword evidence="3 9" id="KW-0812">Transmembrane</keyword>
<feature type="compositionally biased region" description="Low complexity" evidence="8">
    <location>
        <begin position="267"/>
        <end position="287"/>
    </location>
</feature>
<dbReference type="EMBL" id="JADGJH010002523">
    <property type="protein sequence ID" value="KAJ3097263.1"/>
    <property type="molecule type" value="Genomic_DNA"/>
</dbReference>
<feature type="transmembrane region" description="Helical" evidence="9">
    <location>
        <begin position="474"/>
        <end position="496"/>
    </location>
</feature>
<keyword evidence="2" id="KW-0813">Transport</keyword>
<dbReference type="PANTHER" id="PTHR45689:SF15">
    <property type="entry name" value="TETRAMERIC POTASSIUM-SELECTIVE CYCLIC NUCLEOTIDE GATED CHANNEL"/>
    <property type="match status" value="1"/>
</dbReference>
<dbReference type="PRINTS" id="PR00103">
    <property type="entry name" value="CAMPKINASE"/>
</dbReference>
<comment type="caution">
    <text evidence="11">The sequence shown here is derived from an EMBL/GenBank/DDBJ whole genome shotgun (WGS) entry which is preliminary data.</text>
</comment>
<feature type="transmembrane region" description="Helical" evidence="9">
    <location>
        <begin position="554"/>
        <end position="581"/>
    </location>
</feature>
<feature type="region of interest" description="Disordered" evidence="8">
    <location>
        <begin position="238"/>
        <end position="301"/>
    </location>
</feature>
<dbReference type="SMART" id="SM00100">
    <property type="entry name" value="cNMP"/>
    <property type="match status" value="2"/>
</dbReference>
<evidence type="ECO:0000256" key="8">
    <source>
        <dbReference type="SAM" id="MobiDB-lite"/>
    </source>
</evidence>
<gene>
    <name evidence="11" type="ORF">HK100_005399</name>
</gene>
<feature type="domain" description="Cyclic nucleotide-binding" evidence="10">
    <location>
        <begin position="811"/>
        <end position="921"/>
    </location>
</feature>